<dbReference type="RefSeq" id="WP_045074446.1">
    <property type="nucleotide sequence ID" value="NZ_CP011005.1"/>
</dbReference>
<organism evidence="2 3">
    <name type="scientific">Psychromicrobium lacuslunae</name>
    <dbReference type="NCBI Taxonomy" id="1618207"/>
    <lineage>
        <taxon>Bacteria</taxon>
        <taxon>Bacillati</taxon>
        <taxon>Actinomycetota</taxon>
        <taxon>Actinomycetes</taxon>
        <taxon>Micrococcales</taxon>
        <taxon>Micrococcaceae</taxon>
        <taxon>Psychromicrobium</taxon>
    </lineage>
</organism>
<dbReference type="AlphaFoldDB" id="A0A0D4BY46"/>
<dbReference type="STRING" id="1618207.UM93_06365"/>
<evidence type="ECO:0000313" key="3">
    <source>
        <dbReference type="Proteomes" id="UP000061839"/>
    </source>
</evidence>
<dbReference type="OrthoDB" id="8221452at2"/>
<evidence type="ECO:0000256" key="1">
    <source>
        <dbReference type="ARBA" id="ARBA00023115"/>
    </source>
</evidence>
<keyword evidence="1" id="KW-0620">Polyamine biosynthesis</keyword>
<dbReference type="GO" id="GO:0008168">
    <property type="term" value="F:methyltransferase activity"/>
    <property type="evidence" value="ECO:0007669"/>
    <property type="project" value="UniProtKB-KW"/>
</dbReference>
<dbReference type="NCBIfam" id="NF037959">
    <property type="entry name" value="MFS_SpdSyn"/>
    <property type="match status" value="1"/>
</dbReference>
<dbReference type="EMBL" id="CP011005">
    <property type="protein sequence ID" value="AJT41239.1"/>
    <property type="molecule type" value="Genomic_DNA"/>
</dbReference>
<gene>
    <name evidence="2" type="ORF">UM93_06365</name>
</gene>
<reference evidence="2 3" key="1">
    <citation type="journal article" date="2015" name="Genome Announc.">
        <title>Complete Genome Sequencing of Protease-Producing Novel Arthrobacter sp. Strain IHBB 11108 Using PacBio Single-Molecule Real-Time Sequencing Technology.</title>
        <authorList>
            <person name="Kiran S."/>
            <person name="Swarnkar M.K."/>
            <person name="Pal M."/>
            <person name="Thakur R."/>
            <person name="Tewari R."/>
            <person name="Singh A.K."/>
            <person name="Gulati A."/>
        </authorList>
    </citation>
    <scope>NUCLEOTIDE SEQUENCE [LARGE SCALE GENOMIC DNA]</scope>
    <source>
        <strain evidence="2 3">IHBB 11108</strain>
    </source>
</reference>
<dbReference type="HOGENOM" id="CLU_068637_1_0_11"/>
<dbReference type="InterPro" id="IPR029063">
    <property type="entry name" value="SAM-dependent_MTases_sf"/>
</dbReference>
<keyword evidence="2" id="KW-0808">Transferase</keyword>
<dbReference type="KEGG" id="ari:UM93_06365"/>
<protein>
    <submittedName>
        <fullName evidence="2">SAM-dependent methyltransferase</fullName>
    </submittedName>
</protein>
<keyword evidence="2" id="KW-0489">Methyltransferase</keyword>
<dbReference type="SUPFAM" id="SSF53335">
    <property type="entry name" value="S-adenosyl-L-methionine-dependent methyltransferases"/>
    <property type="match status" value="1"/>
</dbReference>
<keyword evidence="3" id="KW-1185">Reference proteome</keyword>
<dbReference type="GO" id="GO:0006596">
    <property type="term" value="P:polyamine biosynthetic process"/>
    <property type="evidence" value="ECO:0007669"/>
    <property type="project" value="UniProtKB-KW"/>
</dbReference>
<dbReference type="GO" id="GO:0032259">
    <property type="term" value="P:methylation"/>
    <property type="evidence" value="ECO:0007669"/>
    <property type="project" value="UniProtKB-KW"/>
</dbReference>
<dbReference type="Proteomes" id="UP000061839">
    <property type="component" value="Chromosome"/>
</dbReference>
<dbReference type="CDD" id="cd02440">
    <property type="entry name" value="AdoMet_MTases"/>
    <property type="match status" value="1"/>
</dbReference>
<dbReference type="PANTHER" id="PTHR43317:SF1">
    <property type="entry name" value="THERMOSPERMINE SYNTHASE ACAULIS5"/>
    <property type="match status" value="1"/>
</dbReference>
<dbReference type="PANTHER" id="PTHR43317">
    <property type="entry name" value="THERMOSPERMINE SYNTHASE ACAULIS5"/>
    <property type="match status" value="1"/>
</dbReference>
<proteinExistence type="predicted"/>
<evidence type="ECO:0000313" key="2">
    <source>
        <dbReference type="EMBL" id="AJT41239.1"/>
    </source>
</evidence>
<accession>A0A0D4BY46</accession>
<dbReference type="Gene3D" id="3.40.50.150">
    <property type="entry name" value="Vaccinia Virus protein VP39"/>
    <property type="match status" value="1"/>
</dbReference>
<dbReference type="PATRIC" id="fig|1618207.4.peg.1291"/>
<sequence>MLKGLGQHAEIRADEFVPGAFVLSVGGADQSQVNLADPGNIFYEYLRRIANLLDLFRPAGEPIKVLHLGAGALTLARYLAVSRPGSEQFAVELERELLDFVLEQLPMPDGSKLRTLIGDARWALPELAADGPFDAIVLDIFSGPAAPEHIAHRDFYREAAALLAPEGMLLINIGDEPGLTLVRSQSRALRSLLPATILTGESSMFSSRYPGNLILAASKRESWPVSWTEGLLAAGPHPCRVVEGVELDEFS</sequence>
<name>A0A0D4BY46_9MICC</name>